<protein>
    <recommendedName>
        <fullName evidence="10">Glycosyltransferase RgtA/B/C/D-like domain-containing protein</fullName>
    </recommendedName>
</protein>
<dbReference type="InterPro" id="IPR050297">
    <property type="entry name" value="LipidA_mod_glycosyltrf_83"/>
</dbReference>
<dbReference type="InterPro" id="IPR038731">
    <property type="entry name" value="RgtA/B/C-like"/>
</dbReference>
<comment type="caution">
    <text evidence="11">The sequence shown here is derived from an EMBL/GenBank/DDBJ whole genome shotgun (WGS) entry which is preliminary data.</text>
</comment>
<reference evidence="11" key="2">
    <citation type="submission" date="2020-09" db="EMBL/GenBank/DDBJ databases">
        <authorList>
            <person name="Sun Q."/>
            <person name="Zhou Y."/>
        </authorList>
    </citation>
    <scope>NUCLEOTIDE SEQUENCE</scope>
    <source>
        <strain evidence="11">CGMCC 4.7308</strain>
    </source>
</reference>
<feature type="transmembrane region" description="Helical" evidence="9">
    <location>
        <begin position="268"/>
        <end position="291"/>
    </location>
</feature>
<evidence type="ECO:0000256" key="3">
    <source>
        <dbReference type="ARBA" id="ARBA00022676"/>
    </source>
</evidence>
<accession>A0A917SVB6</accession>
<keyword evidence="2" id="KW-1003">Cell membrane</keyword>
<evidence type="ECO:0000256" key="2">
    <source>
        <dbReference type="ARBA" id="ARBA00022475"/>
    </source>
</evidence>
<keyword evidence="6 9" id="KW-1133">Transmembrane helix</keyword>
<feature type="transmembrane region" description="Helical" evidence="9">
    <location>
        <begin position="325"/>
        <end position="343"/>
    </location>
</feature>
<name>A0A917SVB6_9ACTN</name>
<gene>
    <name evidence="11" type="ORF">GCM10011594_17700</name>
</gene>
<dbReference type="PANTHER" id="PTHR33908">
    <property type="entry name" value="MANNOSYLTRANSFERASE YKCB-RELATED"/>
    <property type="match status" value="1"/>
</dbReference>
<feature type="transmembrane region" description="Helical" evidence="9">
    <location>
        <begin position="161"/>
        <end position="178"/>
    </location>
</feature>
<keyword evidence="12" id="KW-1185">Reference proteome</keyword>
<organism evidence="11 12">
    <name type="scientific">Nakamurella endophytica</name>
    <dbReference type="NCBI Taxonomy" id="1748367"/>
    <lineage>
        <taxon>Bacteria</taxon>
        <taxon>Bacillati</taxon>
        <taxon>Actinomycetota</taxon>
        <taxon>Actinomycetes</taxon>
        <taxon>Nakamurellales</taxon>
        <taxon>Nakamurellaceae</taxon>
        <taxon>Nakamurella</taxon>
    </lineage>
</organism>
<evidence type="ECO:0000256" key="4">
    <source>
        <dbReference type="ARBA" id="ARBA00022679"/>
    </source>
</evidence>
<evidence type="ECO:0000256" key="9">
    <source>
        <dbReference type="SAM" id="Phobius"/>
    </source>
</evidence>
<evidence type="ECO:0000313" key="11">
    <source>
        <dbReference type="EMBL" id="GGL98236.1"/>
    </source>
</evidence>
<feature type="transmembrane region" description="Helical" evidence="9">
    <location>
        <begin position="38"/>
        <end position="56"/>
    </location>
</feature>
<dbReference type="EMBL" id="BMNA01000003">
    <property type="protein sequence ID" value="GGL98236.1"/>
    <property type="molecule type" value="Genomic_DNA"/>
</dbReference>
<evidence type="ECO:0000313" key="12">
    <source>
        <dbReference type="Proteomes" id="UP000655208"/>
    </source>
</evidence>
<feature type="transmembrane region" description="Helical" evidence="9">
    <location>
        <begin position="198"/>
        <end position="215"/>
    </location>
</feature>
<sequence>MGGALMDETGPPRAAVPLRPGGIRRTDGRPPIGRPSTAVRPLVVLGALVAVFLLLLSARYGYHRDELYFLAAGRHPAWGYPDQGPVTPLLARLLSAVGPDSLVVLRVPSALIAGVVTVLTGVLARDLGAGRGGQLLAAACMAVSGGTLAVGHTLSTTTVDLLVWTLASVLVVRLLAGGDPRWWLAVGAVLGIGLENKWLPAFLAAALVVSLAAVGPRPVFRSPWLWVGAAVALLLWAPNLVWQAAHGWPQLALSRSIAAGGSTSSTPWFLFVPLELLFMSPVLVPIWFTGLWQLLGDARLRPWRAFGVAYLVLAALFLVTGGKPYYLLGMYPVLFAAAGDPVAGWARRSGIRRGLVAAAVVLSLLADSVIVLPVLPVRALAAGPVLAIYPDAGETVGWPAFAQEVAAVYRQAPAGAVLLMANYGEAGAVDRFGPELGLPRAYSGHNGYGLWGPPPDGATGAAVVVGYPEATLRQWFTRCSAAGTVDDGVGVDNQEQGRTVQSCTGQRLPWSRLWPSVVRLG</sequence>
<proteinExistence type="predicted"/>
<dbReference type="Pfam" id="PF13231">
    <property type="entry name" value="PMT_2"/>
    <property type="match status" value="1"/>
</dbReference>
<evidence type="ECO:0000256" key="8">
    <source>
        <dbReference type="SAM" id="MobiDB-lite"/>
    </source>
</evidence>
<feature type="region of interest" description="Disordered" evidence="8">
    <location>
        <begin position="1"/>
        <end position="34"/>
    </location>
</feature>
<evidence type="ECO:0000256" key="6">
    <source>
        <dbReference type="ARBA" id="ARBA00022989"/>
    </source>
</evidence>
<evidence type="ECO:0000259" key="10">
    <source>
        <dbReference type="Pfam" id="PF13231"/>
    </source>
</evidence>
<keyword evidence="5 9" id="KW-0812">Transmembrane</keyword>
<dbReference type="GO" id="GO:0005886">
    <property type="term" value="C:plasma membrane"/>
    <property type="evidence" value="ECO:0007669"/>
    <property type="project" value="UniProtKB-SubCell"/>
</dbReference>
<comment type="subcellular location">
    <subcellularLocation>
        <location evidence="1">Cell membrane</location>
        <topology evidence="1">Multi-pass membrane protein</topology>
    </subcellularLocation>
</comment>
<feature type="transmembrane region" description="Helical" evidence="9">
    <location>
        <begin position="355"/>
        <end position="375"/>
    </location>
</feature>
<evidence type="ECO:0000256" key="1">
    <source>
        <dbReference type="ARBA" id="ARBA00004651"/>
    </source>
</evidence>
<dbReference type="GO" id="GO:0016763">
    <property type="term" value="F:pentosyltransferase activity"/>
    <property type="evidence" value="ECO:0007669"/>
    <property type="project" value="TreeGrafter"/>
</dbReference>
<feature type="transmembrane region" description="Helical" evidence="9">
    <location>
        <begin position="102"/>
        <end position="123"/>
    </location>
</feature>
<feature type="transmembrane region" description="Helical" evidence="9">
    <location>
        <begin position="224"/>
        <end position="248"/>
    </location>
</feature>
<evidence type="ECO:0000256" key="7">
    <source>
        <dbReference type="ARBA" id="ARBA00023136"/>
    </source>
</evidence>
<feature type="transmembrane region" description="Helical" evidence="9">
    <location>
        <begin position="303"/>
        <end position="319"/>
    </location>
</feature>
<keyword evidence="4" id="KW-0808">Transferase</keyword>
<feature type="domain" description="Glycosyltransferase RgtA/B/C/D-like" evidence="10">
    <location>
        <begin position="82"/>
        <end position="242"/>
    </location>
</feature>
<keyword evidence="7 9" id="KW-0472">Membrane</keyword>
<feature type="transmembrane region" description="Helical" evidence="9">
    <location>
        <begin position="135"/>
        <end position="154"/>
    </location>
</feature>
<dbReference type="PANTHER" id="PTHR33908:SF11">
    <property type="entry name" value="MEMBRANE PROTEIN"/>
    <property type="match status" value="1"/>
</dbReference>
<evidence type="ECO:0000256" key="5">
    <source>
        <dbReference type="ARBA" id="ARBA00022692"/>
    </source>
</evidence>
<keyword evidence="3" id="KW-0328">Glycosyltransferase</keyword>
<reference evidence="11" key="1">
    <citation type="journal article" date="2014" name="Int. J. Syst. Evol. Microbiol.">
        <title>Complete genome sequence of Corynebacterium casei LMG S-19264T (=DSM 44701T), isolated from a smear-ripened cheese.</title>
        <authorList>
            <consortium name="US DOE Joint Genome Institute (JGI-PGF)"/>
            <person name="Walter F."/>
            <person name="Albersmeier A."/>
            <person name="Kalinowski J."/>
            <person name="Ruckert C."/>
        </authorList>
    </citation>
    <scope>NUCLEOTIDE SEQUENCE</scope>
    <source>
        <strain evidence="11">CGMCC 4.7308</strain>
    </source>
</reference>
<dbReference type="GO" id="GO:0009103">
    <property type="term" value="P:lipopolysaccharide biosynthetic process"/>
    <property type="evidence" value="ECO:0007669"/>
    <property type="project" value="UniProtKB-ARBA"/>
</dbReference>
<dbReference type="Proteomes" id="UP000655208">
    <property type="component" value="Unassembled WGS sequence"/>
</dbReference>
<dbReference type="AlphaFoldDB" id="A0A917SVB6"/>